<dbReference type="FunFam" id="1.10.1000.11:FF:000002">
    <property type="entry name" value="Cytohesin 1"/>
    <property type="match status" value="1"/>
</dbReference>
<evidence type="ECO:0000313" key="5">
    <source>
        <dbReference type="Proteomes" id="UP000050795"/>
    </source>
</evidence>
<dbReference type="Pfam" id="PF00169">
    <property type="entry name" value="PH"/>
    <property type="match status" value="1"/>
</dbReference>
<dbReference type="PROSITE" id="PS50190">
    <property type="entry name" value="SEC7"/>
    <property type="match status" value="1"/>
</dbReference>
<evidence type="ECO:0000259" key="4">
    <source>
        <dbReference type="PROSITE" id="PS50190"/>
    </source>
</evidence>
<dbReference type="Proteomes" id="UP000050795">
    <property type="component" value="Unassembled WGS sequence"/>
</dbReference>
<protein>
    <recommendedName>
        <fullName evidence="8">SEC7 domain-containing protein</fullName>
    </recommendedName>
</protein>
<dbReference type="SMART" id="SM00222">
    <property type="entry name" value="Sec7"/>
    <property type="match status" value="1"/>
</dbReference>
<dbReference type="InterPro" id="IPR011993">
    <property type="entry name" value="PH-like_dom_sf"/>
</dbReference>
<feature type="domain" description="PH" evidence="3">
    <location>
        <begin position="259"/>
        <end position="374"/>
    </location>
</feature>
<dbReference type="WBParaSite" id="TREG1_110770.1">
    <property type="protein sequence ID" value="TREG1_110770.1"/>
    <property type="gene ID" value="TREG1_110770"/>
</dbReference>
<dbReference type="InterPro" id="IPR023394">
    <property type="entry name" value="Sec7_C_sf"/>
</dbReference>
<dbReference type="CDD" id="cd00171">
    <property type="entry name" value="Sec7"/>
    <property type="match status" value="1"/>
</dbReference>
<dbReference type="AlphaFoldDB" id="A0AA85IV95"/>
<evidence type="ECO:0008006" key="8">
    <source>
        <dbReference type="Google" id="ProtNLM"/>
    </source>
</evidence>
<dbReference type="PANTHER" id="PTHR10663:SF402">
    <property type="entry name" value="MIP16918P"/>
    <property type="match status" value="1"/>
</dbReference>
<name>A0AA85IV95_TRIRE</name>
<feature type="compositionally biased region" description="Gly residues" evidence="2">
    <location>
        <begin position="418"/>
        <end position="427"/>
    </location>
</feature>
<evidence type="ECO:0000259" key="3">
    <source>
        <dbReference type="PROSITE" id="PS50003"/>
    </source>
</evidence>
<proteinExistence type="predicted"/>
<feature type="compositionally biased region" description="Low complexity" evidence="2">
    <location>
        <begin position="390"/>
        <end position="400"/>
    </location>
</feature>
<dbReference type="SUPFAM" id="SSF48425">
    <property type="entry name" value="Sec7 domain"/>
    <property type="match status" value="1"/>
</dbReference>
<organism evidence="5 7">
    <name type="scientific">Trichobilharzia regenti</name>
    <name type="common">Nasal bird schistosome</name>
    <dbReference type="NCBI Taxonomy" id="157069"/>
    <lineage>
        <taxon>Eukaryota</taxon>
        <taxon>Metazoa</taxon>
        <taxon>Spiralia</taxon>
        <taxon>Lophotrochozoa</taxon>
        <taxon>Platyhelminthes</taxon>
        <taxon>Trematoda</taxon>
        <taxon>Digenea</taxon>
        <taxon>Strigeidida</taxon>
        <taxon>Schistosomatoidea</taxon>
        <taxon>Schistosomatidae</taxon>
        <taxon>Trichobilharzia</taxon>
    </lineage>
</organism>
<reference evidence="5" key="1">
    <citation type="submission" date="2022-06" db="EMBL/GenBank/DDBJ databases">
        <authorList>
            <person name="Berger JAMES D."/>
            <person name="Berger JAMES D."/>
        </authorList>
    </citation>
    <scope>NUCLEOTIDE SEQUENCE [LARGE SCALE GENOMIC DNA]</scope>
</reference>
<dbReference type="InterPro" id="IPR001849">
    <property type="entry name" value="PH_domain"/>
</dbReference>
<dbReference type="WBParaSite" id="TREG1_110770.2">
    <property type="protein sequence ID" value="TREG1_110770.2"/>
    <property type="gene ID" value="TREG1_110770"/>
</dbReference>
<sequence>MDYEELTAEEKERLRFIGQQKAQLIKNIESLKLELNDITNQIESFGFTIDGEDPSLWRLALGCKKFNSNPKQGLEYLFDQNIIERSPEDVAKFFIDQNDSISKYAVGTYIGEVRKEFNMQVLDAFTKLHNFKDQEFLPALRQFLLSFQLPGESQKIDRILTSFSERYVEQNPTVFNSPHEAYVLSYAVILLNTTLHNTNAKSHSLGLAEEKTFVRTMMEFDEETNLSEDLVRKIYHAIKTEPLRAVSDDLSVYGTNQNNAIHKGWLWKLGGRVRSWKRRWFVLTEDNLLYYLTPERSRQTKGVIQLEGINIRLINDKTKEYCFELFCPRNQLIKSCKVERELASAPGHHTVYRMAAPTQAERDEWIRMLERVTHRLAERRGTRSISVDCTSSSSSTTAAAVGGGGCGPGSSSMTIGRKPGGGVGGGSHLPPPVSSVSLRRNGAGSQPDLPSQQSVLN</sequence>
<feature type="compositionally biased region" description="Polar residues" evidence="2">
    <location>
        <begin position="448"/>
        <end position="457"/>
    </location>
</feature>
<dbReference type="SUPFAM" id="SSF50729">
    <property type="entry name" value="PH domain-like"/>
    <property type="match status" value="1"/>
</dbReference>
<dbReference type="WBParaSite" id="TREG1_110780.1">
    <property type="protein sequence ID" value="TREG1_110780.1"/>
    <property type="gene ID" value="TREG1_110780"/>
</dbReference>
<dbReference type="SMART" id="SM00233">
    <property type="entry name" value="PH"/>
    <property type="match status" value="1"/>
</dbReference>
<evidence type="ECO:0000313" key="7">
    <source>
        <dbReference type="WBParaSite" id="TREG1_110770.2"/>
    </source>
</evidence>
<dbReference type="InterPro" id="IPR000904">
    <property type="entry name" value="Sec7_dom"/>
</dbReference>
<keyword evidence="1" id="KW-0175">Coiled coil</keyword>
<accession>A0AA85IV95</accession>
<dbReference type="PANTHER" id="PTHR10663">
    <property type="entry name" value="GUANYL-NUCLEOTIDE EXCHANGE FACTOR"/>
    <property type="match status" value="1"/>
</dbReference>
<dbReference type="Pfam" id="PF01369">
    <property type="entry name" value="Sec7"/>
    <property type="match status" value="1"/>
</dbReference>
<feature type="domain" description="SEC7" evidence="4">
    <location>
        <begin position="59"/>
        <end position="241"/>
    </location>
</feature>
<dbReference type="Gene3D" id="1.10.220.20">
    <property type="match status" value="1"/>
</dbReference>
<reference evidence="6 7" key="2">
    <citation type="submission" date="2023-11" db="UniProtKB">
        <authorList>
            <consortium name="WormBaseParasite"/>
        </authorList>
    </citation>
    <scope>IDENTIFICATION</scope>
</reference>
<dbReference type="Gene3D" id="1.10.1000.11">
    <property type="entry name" value="Arf Nucleotide-binding Site Opener,domain 2"/>
    <property type="match status" value="1"/>
</dbReference>
<evidence type="ECO:0000256" key="2">
    <source>
        <dbReference type="SAM" id="MobiDB-lite"/>
    </source>
</evidence>
<evidence type="ECO:0000313" key="6">
    <source>
        <dbReference type="WBParaSite" id="TREG1_110770.1"/>
    </source>
</evidence>
<dbReference type="Gene3D" id="2.30.29.30">
    <property type="entry name" value="Pleckstrin-homology domain (PH domain)/Phosphotyrosine-binding domain (PTB)"/>
    <property type="match status" value="1"/>
</dbReference>
<dbReference type="PROSITE" id="PS50003">
    <property type="entry name" value="PH_DOMAIN"/>
    <property type="match status" value="1"/>
</dbReference>
<feature type="region of interest" description="Disordered" evidence="2">
    <location>
        <begin position="387"/>
        <end position="457"/>
    </location>
</feature>
<evidence type="ECO:0000256" key="1">
    <source>
        <dbReference type="SAM" id="Coils"/>
    </source>
</evidence>
<dbReference type="GO" id="GO:0032012">
    <property type="term" value="P:regulation of ARF protein signal transduction"/>
    <property type="evidence" value="ECO:0007669"/>
    <property type="project" value="InterPro"/>
</dbReference>
<dbReference type="InterPro" id="IPR035999">
    <property type="entry name" value="Sec7_dom_sf"/>
</dbReference>
<keyword evidence="5" id="KW-1185">Reference proteome</keyword>
<feature type="coiled-coil region" evidence="1">
    <location>
        <begin position="14"/>
        <end position="41"/>
    </location>
</feature>
<dbReference type="GO" id="GO:0005085">
    <property type="term" value="F:guanyl-nucleotide exchange factor activity"/>
    <property type="evidence" value="ECO:0007669"/>
    <property type="project" value="InterPro"/>
</dbReference>